<gene>
    <name evidence="3" type="ORF">EHT87_18255</name>
</gene>
<dbReference type="RefSeq" id="WP_124908074.1">
    <property type="nucleotide sequence ID" value="NZ_RQJP01000003.1"/>
</dbReference>
<organism evidence="3 4">
    <name type="scientific">Larkinella knui</name>
    <dbReference type="NCBI Taxonomy" id="2025310"/>
    <lineage>
        <taxon>Bacteria</taxon>
        <taxon>Pseudomonadati</taxon>
        <taxon>Bacteroidota</taxon>
        <taxon>Cytophagia</taxon>
        <taxon>Cytophagales</taxon>
        <taxon>Spirosomataceae</taxon>
        <taxon>Larkinella</taxon>
    </lineage>
</organism>
<comment type="caution">
    <text evidence="3">The sequence shown here is derived from an EMBL/GenBank/DDBJ whole genome shotgun (WGS) entry which is preliminary data.</text>
</comment>
<dbReference type="AlphaFoldDB" id="A0A3P1CLH0"/>
<dbReference type="Gene3D" id="3.40.50.2000">
    <property type="entry name" value="Glycogen Phosphorylase B"/>
    <property type="match status" value="2"/>
</dbReference>
<name>A0A3P1CLH0_9BACT</name>
<keyword evidence="3" id="KW-0808">Transferase</keyword>
<dbReference type="PANTHER" id="PTHR45947:SF3">
    <property type="entry name" value="SULFOQUINOVOSYL TRANSFERASE SQD2"/>
    <property type="match status" value="1"/>
</dbReference>
<dbReference type="Pfam" id="PF13579">
    <property type="entry name" value="Glyco_trans_4_4"/>
    <property type="match status" value="1"/>
</dbReference>
<keyword evidence="4" id="KW-1185">Reference proteome</keyword>
<dbReference type="InterPro" id="IPR050194">
    <property type="entry name" value="Glycosyltransferase_grp1"/>
</dbReference>
<evidence type="ECO:0000313" key="4">
    <source>
        <dbReference type="Proteomes" id="UP000274271"/>
    </source>
</evidence>
<accession>A0A3P1CLH0</accession>
<dbReference type="InterPro" id="IPR028098">
    <property type="entry name" value="Glyco_trans_4-like_N"/>
</dbReference>
<evidence type="ECO:0000313" key="3">
    <source>
        <dbReference type="EMBL" id="RRB14181.1"/>
    </source>
</evidence>
<dbReference type="OrthoDB" id="9792322at2"/>
<evidence type="ECO:0000259" key="2">
    <source>
        <dbReference type="Pfam" id="PF13579"/>
    </source>
</evidence>
<dbReference type="SUPFAM" id="SSF53756">
    <property type="entry name" value="UDP-Glycosyltransferase/glycogen phosphorylase"/>
    <property type="match status" value="1"/>
</dbReference>
<dbReference type="EMBL" id="RQJP01000003">
    <property type="protein sequence ID" value="RRB14181.1"/>
    <property type="molecule type" value="Genomic_DNA"/>
</dbReference>
<feature type="domain" description="Glycosyl transferase family 1" evidence="1">
    <location>
        <begin position="179"/>
        <end position="345"/>
    </location>
</feature>
<dbReference type="Pfam" id="PF00534">
    <property type="entry name" value="Glycos_transf_1"/>
    <property type="match status" value="1"/>
</dbReference>
<dbReference type="InterPro" id="IPR001296">
    <property type="entry name" value="Glyco_trans_1"/>
</dbReference>
<dbReference type="PANTHER" id="PTHR45947">
    <property type="entry name" value="SULFOQUINOVOSYL TRANSFERASE SQD2"/>
    <property type="match status" value="1"/>
</dbReference>
<reference evidence="3 4" key="1">
    <citation type="submission" date="2018-11" db="EMBL/GenBank/DDBJ databases">
        <authorList>
            <person name="Zhou Z."/>
            <person name="Wang G."/>
        </authorList>
    </citation>
    <scope>NUCLEOTIDE SEQUENCE [LARGE SCALE GENOMIC DNA]</scope>
    <source>
        <strain evidence="3 4">KCTC42998</strain>
    </source>
</reference>
<proteinExistence type="predicted"/>
<protein>
    <submittedName>
        <fullName evidence="3">Glycosyltransferase</fullName>
    </submittedName>
</protein>
<sequence>MKLCIAYPNKNSYSETFIHNQIAYLKPALTLSGGWRPYRTADGDTIIRMPLAEPVRVGVKRMVSALYPAFYTHFLTRYLKENRPDVVLAEYGPTACNVMAACKRANVPLVVHFHGFDAVEKETIKMFETRYRQLFVQARAIVAVSNDMVEQLIRLGADPQKVHRNPYGVETKLFSGAEPEKAEKLIVTVGRFTAKKAPQLTIRAFDKVLDRHPDARLVMIGGGELLESCKKLVDELQLKYAVQLVGVKTAAEIAEWHKKARLFAQHSMVNPVNGDSEGTPNTVLEASAAGLPIVSTRHAGIKEAVEHGVTGFLVEEGDFQGMAKYMIQLLDEPELAGELGRTARRKMISEYEMSDRINALNEILERAHGPAGTSV</sequence>
<dbReference type="Proteomes" id="UP000274271">
    <property type="component" value="Unassembled WGS sequence"/>
</dbReference>
<feature type="domain" description="Glycosyltransferase subfamily 4-like N-terminal" evidence="2">
    <location>
        <begin position="36"/>
        <end position="168"/>
    </location>
</feature>
<evidence type="ECO:0000259" key="1">
    <source>
        <dbReference type="Pfam" id="PF00534"/>
    </source>
</evidence>
<dbReference type="GO" id="GO:0016757">
    <property type="term" value="F:glycosyltransferase activity"/>
    <property type="evidence" value="ECO:0007669"/>
    <property type="project" value="InterPro"/>
</dbReference>